<keyword evidence="3" id="KW-1003">Cell membrane</keyword>
<protein>
    <submittedName>
        <fullName evidence="10">DHA2 family multidrug resistance protein-like MFS transporter</fullName>
    </submittedName>
</protein>
<dbReference type="InterPro" id="IPR020846">
    <property type="entry name" value="MFS_dom"/>
</dbReference>
<keyword evidence="6 8" id="KW-0472">Membrane</keyword>
<feature type="transmembrane region" description="Helical" evidence="8">
    <location>
        <begin position="336"/>
        <end position="356"/>
    </location>
</feature>
<keyword evidence="5 8" id="KW-1133">Transmembrane helix</keyword>
<dbReference type="Proteomes" id="UP000579647">
    <property type="component" value="Unassembled WGS sequence"/>
</dbReference>
<name>A0A840WCM7_9ACTN</name>
<comment type="caution">
    <text evidence="10">The sequence shown here is derived from an EMBL/GenBank/DDBJ whole genome shotgun (WGS) entry which is preliminary data.</text>
</comment>
<dbReference type="PANTHER" id="PTHR42718">
    <property type="entry name" value="MAJOR FACILITATOR SUPERFAMILY MULTIDRUG TRANSPORTER MFSC"/>
    <property type="match status" value="1"/>
</dbReference>
<dbReference type="InterPro" id="IPR011701">
    <property type="entry name" value="MFS"/>
</dbReference>
<feature type="transmembrane region" description="Helical" evidence="8">
    <location>
        <begin position="477"/>
        <end position="501"/>
    </location>
</feature>
<evidence type="ECO:0000256" key="1">
    <source>
        <dbReference type="ARBA" id="ARBA00004651"/>
    </source>
</evidence>
<feature type="transmembrane region" description="Helical" evidence="8">
    <location>
        <begin position="204"/>
        <end position="224"/>
    </location>
</feature>
<feature type="transmembrane region" description="Helical" evidence="8">
    <location>
        <begin position="270"/>
        <end position="293"/>
    </location>
</feature>
<evidence type="ECO:0000256" key="8">
    <source>
        <dbReference type="SAM" id="Phobius"/>
    </source>
</evidence>
<feature type="transmembrane region" description="Helical" evidence="8">
    <location>
        <begin position="408"/>
        <end position="428"/>
    </location>
</feature>
<dbReference type="Gene3D" id="1.20.1720.10">
    <property type="entry name" value="Multidrug resistance protein D"/>
    <property type="match status" value="2"/>
</dbReference>
<gene>
    <name evidence="10" type="ORF">HNR07_000634</name>
</gene>
<feature type="region of interest" description="Disordered" evidence="7">
    <location>
        <begin position="506"/>
        <end position="536"/>
    </location>
</feature>
<accession>A0A840WCM7</accession>
<dbReference type="GO" id="GO:0022857">
    <property type="term" value="F:transmembrane transporter activity"/>
    <property type="evidence" value="ECO:0007669"/>
    <property type="project" value="InterPro"/>
</dbReference>
<feature type="transmembrane region" description="Helical" evidence="8">
    <location>
        <begin position="55"/>
        <end position="72"/>
    </location>
</feature>
<evidence type="ECO:0000256" key="3">
    <source>
        <dbReference type="ARBA" id="ARBA00022475"/>
    </source>
</evidence>
<reference evidence="10 11" key="1">
    <citation type="submission" date="2020-08" db="EMBL/GenBank/DDBJ databases">
        <title>Sequencing the genomes of 1000 actinobacteria strains.</title>
        <authorList>
            <person name="Klenk H.-P."/>
        </authorList>
    </citation>
    <scope>NUCLEOTIDE SEQUENCE [LARGE SCALE GENOMIC DNA]</scope>
    <source>
        <strain evidence="10 11">DSM 44598</strain>
    </source>
</reference>
<feature type="compositionally biased region" description="Basic and acidic residues" evidence="7">
    <location>
        <begin position="526"/>
        <end position="536"/>
    </location>
</feature>
<feature type="transmembrane region" description="Helical" evidence="8">
    <location>
        <begin position="168"/>
        <end position="192"/>
    </location>
</feature>
<dbReference type="PRINTS" id="PR01036">
    <property type="entry name" value="TCRTETB"/>
</dbReference>
<proteinExistence type="predicted"/>
<feature type="transmembrane region" description="Helical" evidence="8">
    <location>
        <begin position="362"/>
        <end position="387"/>
    </location>
</feature>
<evidence type="ECO:0000313" key="10">
    <source>
        <dbReference type="EMBL" id="MBB5489497.1"/>
    </source>
</evidence>
<organism evidence="10 11">
    <name type="scientific">Nocardiopsis metallicus</name>
    <dbReference type="NCBI Taxonomy" id="179819"/>
    <lineage>
        <taxon>Bacteria</taxon>
        <taxon>Bacillati</taxon>
        <taxon>Actinomycetota</taxon>
        <taxon>Actinomycetes</taxon>
        <taxon>Streptosporangiales</taxon>
        <taxon>Nocardiopsidaceae</taxon>
        <taxon>Nocardiopsis</taxon>
    </lineage>
</organism>
<evidence type="ECO:0000256" key="5">
    <source>
        <dbReference type="ARBA" id="ARBA00022989"/>
    </source>
</evidence>
<feature type="transmembrane region" description="Helical" evidence="8">
    <location>
        <begin position="84"/>
        <end position="103"/>
    </location>
</feature>
<keyword evidence="4 8" id="KW-0812">Transmembrane</keyword>
<evidence type="ECO:0000256" key="2">
    <source>
        <dbReference type="ARBA" id="ARBA00022448"/>
    </source>
</evidence>
<keyword evidence="2" id="KW-0813">Transport</keyword>
<feature type="transmembrane region" description="Helical" evidence="8">
    <location>
        <begin position="230"/>
        <end position="250"/>
    </location>
</feature>
<keyword evidence="11" id="KW-1185">Reference proteome</keyword>
<feature type="transmembrane region" description="Helical" evidence="8">
    <location>
        <begin position="109"/>
        <end position="130"/>
    </location>
</feature>
<dbReference type="PANTHER" id="PTHR42718:SF47">
    <property type="entry name" value="METHYL VIOLOGEN RESISTANCE PROTEIN SMVA"/>
    <property type="match status" value="1"/>
</dbReference>
<evidence type="ECO:0000256" key="7">
    <source>
        <dbReference type="SAM" id="MobiDB-lite"/>
    </source>
</evidence>
<evidence type="ECO:0000313" key="11">
    <source>
        <dbReference type="Proteomes" id="UP000579647"/>
    </source>
</evidence>
<comment type="subcellular location">
    <subcellularLocation>
        <location evidence="1">Cell membrane</location>
        <topology evidence="1">Multi-pass membrane protein</topology>
    </subcellularLocation>
</comment>
<feature type="transmembrane region" description="Helical" evidence="8">
    <location>
        <begin position="142"/>
        <end position="162"/>
    </location>
</feature>
<feature type="transmembrane region" description="Helical" evidence="8">
    <location>
        <begin position="305"/>
        <end position="329"/>
    </location>
</feature>
<dbReference type="PROSITE" id="PS50850">
    <property type="entry name" value="MFS"/>
    <property type="match status" value="1"/>
</dbReference>
<dbReference type="Pfam" id="PF07690">
    <property type="entry name" value="MFS_1"/>
    <property type="match status" value="1"/>
</dbReference>
<dbReference type="GO" id="GO:0005886">
    <property type="term" value="C:plasma membrane"/>
    <property type="evidence" value="ECO:0007669"/>
    <property type="project" value="UniProtKB-SubCell"/>
</dbReference>
<evidence type="ECO:0000256" key="6">
    <source>
        <dbReference type="ARBA" id="ARBA00023136"/>
    </source>
</evidence>
<dbReference type="RefSeq" id="WP_246420046.1">
    <property type="nucleotide sequence ID" value="NZ_BAAAKM010000136.1"/>
</dbReference>
<dbReference type="SUPFAM" id="SSF103473">
    <property type="entry name" value="MFS general substrate transporter"/>
    <property type="match status" value="1"/>
</dbReference>
<dbReference type="CDD" id="cd17321">
    <property type="entry name" value="MFS_MMR_MDR_like"/>
    <property type="match status" value="1"/>
</dbReference>
<evidence type="ECO:0000259" key="9">
    <source>
        <dbReference type="PROSITE" id="PS50850"/>
    </source>
</evidence>
<dbReference type="AlphaFoldDB" id="A0A840WCM7"/>
<evidence type="ECO:0000256" key="4">
    <source>
        <dbReference type="ARBA" id="ARBA00022692"/>
    </source>
</evidence>
<sequence length="536" mass="54662">MTTHVPTVQRASARTWVALAIMTLPVFMMANDVSVLFLALPAISADLQPQATQSLWILHVGELLGAGLVLTMGRLGDRVGRRRLLLIGLAAYAVASTMAAFSPNPETLIVARALIGVSVATISPSTFSLLRQMFPDPKQFSLAVAMNLSMFSVGMALGPPLGGLLLTYFWWGSLFLVNVPVALFALLILPFLLPEYRDPGAGRLDPRSVLLSTVALVLVVYGLQELAAQGARPSLLAAVVVGALLLWLFVRRQRRLADPLLDLGMFARPVFAVAVSLSFLMLLAASGADLFLVQFLQSALGLSPGVVGLLLILPAAASFVSTMLTPVLIRFMGSGAVVGSGMLLAAGGLMVVLFAAGSGTVWALMLGSTLVSVGGGPVMTLGSQLALSSVPMERTGSASAVGDVSSGLGQTLGLALIGSLGLAVYRISLSGSLPEGVSSAQGDVAGDSIGGAVAVSEQVGGSTGAALREAAGSAFGLGLQVSAGAGAVMLTVAAVVVPVLLRGHRADRPEESQPGRGSASAPESASLHEHGSGDTA</sequence>
<dbReference type="EMBL" id="JACHDO010000001">
    <property type="protein sequence ID" value="MBB5489497.1"/>
    <property type="molecule type" value="Genomic_DNA"/>
</dbReference>
<feature type="transmembrane region" description="Helical" evidence="8">
    <location>
        <begin position="16"/>
        <end position="43"/>
    </location>
</feature>
<dbReference type="InterPro" id="IPR036259">
    <property type="entry name" value="MFS_trans_sf"/>
</dbReference>
<feature type="domain" description="Major facilitator superfamily (MFS) profile" evidence="9">
    <location>
        <begin position="18"/>
        <end position="505"/>
    </location>
</feature>